<gene>
    <name evidence="2" type="ORF">KO481_21625</name>
</gene>
<keyword evidence="2" id="KW-0808">Transferase</keyword>
<comment type="caution">
    <text evidence="2">The sequence shown here is derived from an EMBL/GenBank/DDBJ whole genome shotgun (WGS) entry which is preliminary data.</text>
</comment>
<accession>A0ABS6B444</accession>
<dbReference type="GO" id="GO:0032259">
    <property type="term" value="P:methylation"/>
    <property type="evidence" value="ECO:0007669"/>
    <property type="project" value="UniProtKB-KW"/>
</dbReference>
<evidence type="ECO:0000313" key="2">
    <source>
        <dbReference type="EMBL" id="MBU3064120.1"/>
    </source>
</evidence>
<protein>
    <submittedName>
        <fullName evidence="2">Class I SAM-dependent methyltransferase</fullName>
    </submittedName>
</protein>
<dbReference type="GO" id="GO:0008168">
    <property type="term" value="F:methyltransferase activity"/>
    <property type="evidence" value="ECO:0007669"/>
    <property type="project" value="UniProtKB-KW"/>
</dbReference>
<organism evidence="2 3">
    <name type="scientific">Nocardia albiluteola</name>
    <dbReference type="NCBI Taxonomy" id="2842303"/>
    <lineage>
        <taxon>Bacteria</taxon>
        <taxon>Bacillati</taxon>
        <taxon>Actinomycetota</taxon>
        <taxon>Actinomycetes</taxon>
        <taxon>Mycobacteriales</taxon>
        <taxon>Nocardiaceae</taxon>
        <taxon>Nocardia</taxon>
    </lineage>
</organism>
<keyword evidence="3" id="KW-1185">Reference proteome</keyword>
<evidence type="ECO:0000259" key="1">
    <source>
        <dbReference type="Pfam" id="PF13649"/>
    </source>
</evidence>
<dbReference type="Gene3D" id="3.40.50.150">
    <property type="entry name" value="Vaccinia Virus protein VP39"/>
    <property type="match status" value="1"/>
</dbReference>
<proteinExistence type="predicted"/>
<evidence type="ECO:0000313" key="3">
    <source>
        <dbReference type="Proteomes" id="UP000733379"/>
    </source>
</evidence>
<dbReference type="EMBL" id="JAHKNI010000007">
    <property type="protein sequence ID" value="MBU3064120.1"/>
    <property type="molecule type" value="Genomic_DNA"/>
</dbReference>
<dbReference type="Pfam" id="PF13649">
    <property type="entry name" value="Methyltransf_25"/>
    <property type="match status" value="1"/>
</dbReference>
<reference evidence="2 3" key="1">
    <citation type="submission" date="2021-06" db="EMBL/GenBank/DDBJ databases">
        <title>Actinomycetes sequencing.</title>
        <authorList>
            <person name="Shan Q."/>
        </authorList>
    </citation>
    <scope>NUCLEOTIDE SEQUENCE [LARGE SCALE GENOMIC DNA]</scope>
    <source>
        <strain evidence="2 3">NEAU-G5</strain>
    </source>
</reference>
<dbReference type="RefSeq" id="WP_215919151.1">
    <property type="nucleotide sequence ID" value="NZ_JAHKNI010000007.1"/>
</dbReference>
<sequence>MTTAAEHYDHLLAPHYTWMLGGDIDATVTAQFDLLHRLGLTVCAEDQAAAVDLGCGPGPQTLALVRLGYASVIAVDTSAVLLAELRNHANRHGVNRVVRPLHADLRGALSSHATPGSVSTVVCMGDTLPHLPSRADVQRLITDVALALRSGGSFVVTYRDLTAERRGTDRFIPVRHTDDQILTCFLDYVDQDTVMVHDLLHTRLDGTWHLHTGRYPKLRLPHQWLADQCRTAGLDVRHTETTPHGLQILHTVKP</sequence>
<dbReference type="InterPro" id="IPR041698">
    <property type="entry name" value="Methyltransf_25"/>
</dbReference>
<feature type="domain" description="Methyltransferase" evidence="1">
    <location>
        <begin position="51"/>
        <end position="152"/>
    </location>
</feature>
<dbReference type="InterPro" id="IPR029063">
    <property type="entry name" value="SAM-dependent_MTases_sf"/>
</dbReference>
<dbReference type="CDD" id="cd02440">
    <property type="entry name" value="AdoMet_MTases"/>
    <property type="match status" value="1"/>
</dbReference>
<dbReference type="Proteomes" id="UP000733379">
    <property type="component" value="Unassembled WGS sequence"/>
</dbReference>
<keyword evidence="2" id="KW-0489">Methyltransferase</keyword>
<dbReference type="SUPFAM" id="SSF53335">
    <property type="entry name" value="S-adenosyl-L-methionine-dependent methyltransferases"/>
    <property type="match status" value="1"/>
</dbReference>
<name>A0ABS6B444_9NOCA</name>